<evidence type="ECO:0000313" key="4">
    <source>
        <dbReference type="EMBL" id="KUG52142.1"/>
    </source>
</evidence>
<dbReference type="RefSeq" id="WP_058875277.1">
    <property type="nucleotide sequence ID" value="NZ_LQBK01000040.1"/>
</dbReference>
<dbReference type="PANTHER" id="PTHR30023">
    <property type="entry name" value="D-ALANYL-D-ALANINE CARBOXYPEPTIDASE"/>
    <property type="match status" value="1"/>
</dbReference>
<evidence type="ECO:0000256" key="1">
    <source>
        <dbReference type="ARBA" id="ARBA00006096"/>
    </source>
</evidence>
<dbReference type="EMBL" id="LQBK01000040">
    <property type="protein sequence ID" value="KUG52142.1"/>
    <property type="molecule type" value="Genomic_DNA"/>
</dbReference>
<dbReference type="InterPro" id="IPR000667">
    <property type="entry name" value="Peptidase_S13"/>
</dbReference>
<dbReference type="InterPro" id="IPR012338">
    <property type="entry name" value="Beta-lactam/transpept-like"/>
</dbReference>
<keyword evidence="2" id="KW-0378">Hydrolase</keyword>
<evidence type="ECO:0008006" key="6">
    <source>
        <dbReference type="Google" id="ProtNLM"/>
    </source>
</evidence>
<dbReference type="Proteomes" id="UP000053512">
    <property type="component" value="Unassembled WGS sequence"/>
</dbReference>
<dbReference type="OrthoDB" id="56883at2"/>
<dbReference type="PRINTS" id="PR00922">
    <property type="entry name" value="DADACBPTASE3"/>
</dbReference>
<comment type="caution">
    <text evidence="4">The sequence shown here is derived from an EMBL/GenBank/DDBJ whole genome shotgun (WGS) entry which is preliminary data.</text>
</comment>
<accession>A0A0W8I318</accession>
<proteinExistence type="inferred from homology"/>
<comment type="similarity">
    <text evidence="1">Belongs to the peptidase S13 family.</text>
</comment>
<dbReference type="Gene3D" id="3.40.710.10">
    <property type="entry name" value="DD-peptidase/beta-lactamase superfamily"/>
    <property type="match status" value="2"/>
</dbReference>
<dbReference type="NCBIfam" id="TIGR00666">
    <property type="entry name" value="PBP4"/>
    <property type="match status" value="1"/>
</dbReference>
<dbReference type="PANTHER" id="PTHR30023:SF0">
    <property type="entry name" value="PENICILLIN-SENSITIVE CARBOXYPEPTIDASE A"/>
    <property type="match status" value="1"/>
</dbReference>
<dbReference type="AlphaFoldDB" id="A0A0W8I318"/>
<dbReference type="GO" id="GO:0004185">
    <property type="term" value="F:serine-type carboxypeptidase activity"/>
    <property type="evidence" value="ECO:0007669"/>
    <property type="project" value="InterPro"/>
</dbReference>
<reference evidence="5" key="1">
    <citation type="submission" date="2015-12" db="EMBL/GenBank/DDBJ databases">
        <authorList>
            <person name="Nair G.R."/>
            <person name="Kaur G."/>
            <person name="Mayilraj S."/>
        </authorList>
    </citation>
    <scope>NUCLEOTIDE SEQUENCE [LARGE SCALE GENOMIC DNA]</scope>
    <source>
        <strain evidence="5">CD08_4</strain>
    </source>
</reference>
<organism evidence="4 5">
    <name type="scientific">Kocuria rosea subsp. polaris</name>
    <dbReference type="NCBI Taxonomy" id="136273"/>
    <lineage>
        <taxon>Bacteria</taxon>
        <taxon>Bacillati</taxon>
        <taxon>Actinomycetota</taxon>
        <taxon>Actinomycetes</taxon>
        <taxon>Micrococcales</taxon>
        <taxon>Micrococcaceae</taxon>
        <taxon>Kocuria</taxon>
    </lineage>
</organism>
<evidence type="ECO:0000313" key="5">
    <source>
        <dbReference type="Proteomes" id="UP000053512"/>
    </source>
</evidence>
<dbReference type="GO" id="GO:0000270">
    <property type="term" value="P:peptidoglycan metabolic process"/>
    <property type="evidence" value="ECO:0007669"/>
    <property type="project" value="TreeGrafter"/>
</dbReference>
<dbReference type="Pfam" id="PF02113">
    <property type="entry name" value="Peptidase_S13"/>
    <property type="match status" value="2"/>
</dbReference>
<name>A0A0W8I318_KOCRO</name>
<gene>
    <name evidence="4" type="ORF">AVL61_07290</name>
</gene>
<evidence type="ECO:0000256" key="2">
    <source>
        <dbReference type="ARBA" id="ARBA00022801"/>
    </source>
</evidence>
<feature type="region of interest" description="Disordered" evidence="3">
    <location>
        <begin position="1"/>
        <end position="23"/>
    </location>
</feature>
<dbReference type="GO" id="GO:0006508">
    <property type="term" value="P:proteolysis"/>
    <property type="evidence" value="ECO:0007669"/>
    <property type="project" value="InterPro"/>
</dbReference>
<evidence type="ECO:0000256" key="3">
    <source>
        <dbReference type="SAM" id="MobiDB-lite"/>
    </source>
</evidence>
<dbReference type="SUPFAM" id="SSF56601">
    <property type="entry name" value="beta-lactamase/transpeptidase-like"/>
    <property type="match status" value="1"/>
</dbReference>
<protein>
    <recommendedName>
        <fullName evidence="6">D-alanyl-D-alanine carboxypeptidase</fullName>
    </recommendedName>
</protein>
<sequence>MKSPRRHGPPAGQRRPRSRGDRGRRALTALLAAGCVGVAGWLHPHWVPAPGPGGDDLPAARVLPAEAPAPAGAVRPDPAAPVPGAAAVAAAVDPALAGAPAGRRSVLVADALTGTPLLERDPDVPLVPASNQKLVTALSLLTHADPRQRLRTTVVQGQEPGTVVLVAGGDTLLSPGRSDPDAVLGRAGVRTLAEDTARALAERGAGGPGTVRWDASLFTGPALNGAWAAGDVAAGQIGPVAPMAFWSHRVPAGEGSSAARPADAARGVAEVFAAELAARLAAHGVPAPVPGVEPGRAPEGAAELAAVESAPLGEQAGLMLRDSDNHLAEVLSRLAARAADRPASIAGGRAAAAEALEAHGVGTAGVELSDASGMSLGNRIPARALEQVVRAMVTDPTGALVPGARALPVAGGSGTLADRFDEDAERPGRGLARAKTGTLNSVVSLGGHVTTDGGRLLTFSVLLNEVTDPAAARDAVDRAVAALARL</sequence>